<dbReference type="InterPro" id="IPR052893">
    <property type="entry name" value="TCS_response_regulator"/>
</dbReference>
<dbReference type="RefSeq" id="WP_103313989.1">
    <property type="nucleotide sequence ID" value="NZ_PPPD01000003.1"/>
</dbReference>
<evidence type="ECO:0000313" key="4">
    <source>
        <dbReference type="Proteomes" id="UP000236379"/>
    </source>
</evidence>
<proteinExistence type="predicted"/>
<dbReference type="InterPro" id="IPR011006">
    <property type="entry name" value="CheY-like_superfamily"/>
</dbReference>
<dbReference type="OrthoDB" id="9785718at2"/>
<reference evidence="3 4" key="1">
    <citation type="submission" date="2018-01" db="EMBL/GenBank/DDBJ databases">
        <title>Deinococcus koreensis sp. nov., a radiation-resistant bacterium isolated from river water.</title>
        <authorList>
            <person name="Choi A."/>
        </authorList>
    </citation>
    <scope>NUCLEOTIDE SEQUENCE [LARGE SCALE GENOMIC DNA]</scope>
    <source>
        <strain evidence="3 4">SJW1-2</strain>
    </source>
</reference>
<sequence>MAEPPFQVLLVEDDVADQLLLKEAADLSGLPCTLHFTRDGHEALAFLRRPGGVRPHLVLLDLNMPGKGGLEVLREARADPALRSLPIVVLTNSNAAGDVTRCYAAGASAYVCKSMQLETFLNTVQTTLTYWCQGTLLPG</sequence>
<dbReference type="InterPro" id="IPR001789">
    <property type="entry name" value="Sig_transdc_resp-reg_receiver"/>
</dbReference>
<feature type="domain" description="Response regulatory" evidence="2">
    <location>
        <begin position="7"/>
        <end position="128"/>
    </location>
</feature>
<evidence type="ECO:0000313" key="3">
    <source>
        <dbReference type="EMBL" id="PNY79475.1"/>
    </source>
</evidence>
<dbReference type="Pfam" id="PF00072">
    <property type="entry name" value="Response_reg"/>
    <property type="match status" value="1"/>
</dbReference>
<dbReference type="Proteomes" id="UP000236379">
    <property type="component" value="Unassembled WGS sequence"/>
</dbReference>
<name>A0A2K3USF4_9DEIO</name>
<gene>
    <name evidence="3" type="ORF">CVO96_18760</name>
</gene>
<dbReference type="PANTHER" id="PTHR44520">
    <property type="entry name" value="RESPONSE REGULATOR RCP1-RELATED"/>
    <property type="match status" value="1"/>
</dbReference>
<dbReference type="PANTHER" id="PTHR44520:SF2">
    <property type="entry name" value="RESPONSE REGULATOR RCP1"/>
    <property type="match status" value="1"/>
</dbReference>
<dbReference type="SMART" id="SM00448">
    <property type="entry name" value="REC"/>
    <property type="match status" value="1"/>
</dbReference>
<dbReference type="SUPFAM" id="SSF52172">
    <property type="entry name" value="CheY-like"/>
    <property type="match status" value="1"/>
</dbReference>
<protein>
    <submittedName>
        <fullName evidence="3">Response regulator</fullName>
    </submittedName>
</protein>
<comment type="caution">
    <text evidence="3">The sequence shown here is derived from an EMBL/GenBank/DDBJ whole genome shotgun (WGS) entry which is preliminary data.</text>
</comment>
<organism evidence="3 4">
    <name type="scientific">Deinococcus koreensis</name>
    <dbReference type="NCBI Taxonomy" id="2054903"/>
    <lineage>
        <taxon>Bacteria</taxon>
        <taxon>Thermotogati</taxon>
        <taxon>Deinococcota</taxon>
        <taxon>Deinococci</taxon>
        <taxon>Deinococcales</taxon>
        <taxon>Deinococcaceae</taxon>
        <taxon>Deinococcus</taxon>
    </lineage>
</organism>
<feature type="modified residue" description="4-aspartylphosphate" evidence="1">
    <location>
        <position position="61"/>
    </location>
</feature>
<dbReference type="EMBL" id="PPPD01000003">
    <property type="protein sequence ID" value="PNY79475.1"/>
    <property type="molecule type" value="Genomic_DNA"/>
</dbReference>
<dbReference type="GO" id="GO:0000160">
    <property type="term" value="P:phosphorelay signal transduction system"/>
    <property type="evidence" value="ECO:0007669"/>
    <property type="project" value="InterPro"/>
</dbReference>
<dbReference type="PROSITE" id="PS50110">
    <property type="entry name" value="RESPONSE_REGULATORY"/>
    <property type="match status" value="1"/>
</dbReference>
<evidence type="ECO:0000259" key="2">
    <source>
        <dbReference type="PROSITE" id="PS50110"/>
    </source>
</evidence>
<keyword evidence="4" id="KW-1185">Reference proteome</keyword>
<dbReference type="Gene3D" id="3.40.50.2300">
    <property type="match status" value="1"/>
</dbReference>
<evidence type="ECO:0000256" key="1">
    <source>
        <dbReference type="PROSITE-ProRule" id="PRU00169"/>
    </source>
</evidence>
<keyword evidence="1" id="KW-0597">Phosphoprotein</keyword>
<dbReference type="CDD" id="cd17557">
    <property type="entry name" value="REC_Rcp-like"/>
    <property type="match status" value="1"/>
</dbReference>
<accession>A0A2K3USF4</accession>
<dbReference type="AlphaFoldDB" id="A0A2K3USF4"/>